<dbReference type="InterPro" id="IPR009057">
    <property type="entry name" value="Homeodomain-like_sf"/>
</dbReference>
<evidence type="ECO:0000259" key="12">
    <source>
        <dbReference type="PROSITE" id="PS50071"/>
    </source>
</evidence>
<dbReference type="PROSITE" id="PS50071">
    <property type="entry name" value="HOMEOBOX_2"/>
    <property type="match status" value="1"/>
</dbReference>
<organism evidence="13 14">
    <name type="scientific">Parambassis ranga</name>
    <name type="common">Indian glassy fish</name>
    <dbReference type="NCBI Taxonomy" id="210632"/>
    <lineage>
        <taxon>Eukaryota</taxon>
        <taxon>Metazoa</taxon>
        <taxon>Chordata</taxon>
        <taxon>Craniata</taxon>
        <taxon>Vertebrata</taxon>
        <taxon>Euteleostomi</taxon>
        <taxon>Actinopterygii</taxon>
        <taxon>Neopterygii</taxon>
        <taxon>Teleostei</taxon>
        <taxon>Neoteleostei</taxon>
        <taxon>Acanthomorphata</taxon>
        <taxon>Ovalentaria</taxon>
        <taxon>Ambassidae</taxon>
        <taxon>Parambassis</taxon>
    </lineage>
</organism>
<dbReference type="InterPro" id="IPR001356">
    <property type="entry name" value="HD"/>
</dbReference>
<dbReference type="RefSeq" id="XP_028279819.1">
    <property type="nucleotide sequence ID" value="XM_028424018.1"/>
</dbReference>
<protein>
    <submittedName>
        <fullName evidence="14">Homeobox protein Hox-D11b-like</fullName>
    </submittedName>
</protein>
<dbReference type="OrthoDB" id="6159439at2759"/>
<keyword evidence="6 9" id="KW-0371">Homeobox</keyword>
<evidence type="ECO:0000256" key="3">
    <source>
        <dbReference type="ARBA" id="ARBA00022473"/>
    </source>
</evidence>
<evidence type="ECO:0000256" key="5">
    <source>
        <dbReference type="ARBA" id="ARBA00023125"/>
    </source>
</evidence>
<dbReference type="SMART" id="SM00389">
    <property type="entry name" value="HOX"/>
    <property type="match status" value="1"/>
</dbReference>
<dbReference type="PANTHER" id="PTHR46092:SF2">
    <property type="entry name" value="HOMEOBOX PROTEIN HOX-D11"/>
    <property type="match status" value="1"/>
</dbReference>
<accession>A0A6P7JSA6</accession>
<name>A0A6P7JSA6_9TELE</name>
<evidence type="ECO:0000256" key="10">
    <source>
        <dbReference type="RuleBase" id="RU000682"/>
    </source>
</evidence>
<dbReference type="Proteomes" id="UP000515145">
    <property type="component" value="Chromosome 15"/>
</dbReference>
<dbReference type="Pfam" id="PF00046">
    <property type="entry name" value="Homeodomain"/>
    <property type="match status" value="1"/>
</dbReference>
<feature type="domain" description="Homeobox" evidence="12">
    <location>
        <begin position="215"/>
        <end position="275"/>
    </location>
</feature>
<keyword evidence="7" id="KW-0804">Transcription</keyword>
<dbReference type="GeneID" id="114447630"/>
<evidence type="ECO:0000256" key="1">
    <source>
        <dbReference type="ARBA" id="ARBA00003263"/>
    </source>
</evidence>
<dbReference type="InterPro" id="IPR017970">
    <property type="entry name" value="Homeobox_CS"/>
</dbReference>
<evidence type="ECO:0000256" key="6">
    <source>
        <dbReference type="ARBA" id="ARBA00023155"/>
    </source>
</evidence>
<evidence type="ECO:0000313" key="14">
    <source>
        <dbReference type="RefSeq" id="XP_028279819.1"/>
    </source>
</evidence>
<feature type="compositionally biased region" description="Polar residues" evidence="11">
    <location>
        <begin position="156"/>
        <end position="165"/>
    </location>
</feature>
<evidence type="ECO:0000256" key="9">
    <source>
        <dbReference type="PROSITE-ProRule" id="PRU00108"/>
    </source>
</evidence>
<comment type="similarity">
    <text evidence="2">Belongs to the Abd-B homeobox family.</text>
</comment>
<sequence>MYLPSCSNLSKFDVGSVTSTSLEKGTTLMDHRTASRLSDYRDFEPPQHYPPPSKLALYQADLSVFSPSTSRFKLPTKAVYNEYHGLPSIKDRFLHSGPVNGAAGPHFYAHAIDPRTTTINPDSHLLLPVGQNRVLPKVFDRFLVYAEEGVNQRSDFLNQQQGETATRTDWRSWQRGECSEVRAESESPQPGKDSEKDAPMSGSSGEHSSHAPEPCVKRKKRCPYSKQQIRELEKEFLSNIYINKDRCVQLSCLLHLTDRQVKIWFQNRRMKQKKLDRERLQYYTEYHQF</sequence>
<dbReference type="GO" id="GO:0000978">
    <property type="term" value="F:RNA polymerase II cis-regulatory region sequence-specific DNA binding"/>
    <property type="evidence" value="ECO:0007669"/>
    <property type="project" value="TreeGrafter"/>
</dbReference>
<evidence type="ECO:0000256" key="7">
    <source>
        <dbReference type="ARBA" id="ARBA00023163"/>
    </source>
</evidence>
<dbReference type="PROSITE" id="PS00027">
    <property type="entry name" value="HOMEOBOX_1"/>
    <property type="match status" value="1"/>
</dbReference>
<dbReference type="GO" id="GO:0005634">
    <property type="term" value="C:nucleus"/>
    <property type="evidence" value="ECO:0007669"/>
    <property type="project" value="UniProtKB-SubCell"/>
</dbReference>
<keyword evidence="13" id="KW-1185">Reference proteome</keyword>
<dbReference type="InParanoid" id="A0A6P7JSA6"/>
<dbReference type="AlphaFoldDB" id="A0A6P7JSA6"/>
<evidence type="ECO:0000256" key="4">
    <source>
        <dbReference type="ARBA" id="ARBA00023015"/>
    </source>
</evidence>
<gene>
    <name evidence="14" type="primary">LOC114447630</name>
</gene>
<dbReference type="PANTHER" id="PTHR46092">
    <property type="entry name" value="HOMEOBOX PROTEIN HOX-A11-RELATED"/>
    <property type="match status" value="1"/>
</dbReference>
<feature type="DNA-binding region" description="Homeobox" evidence="9">
    <location>
        <begin position="217"/>
        <end position="276"/>
    </location>
</feature>
<keyword evidence="4" id="KW-0805">Transcription regulation</keyword>
<evidence type="ECO:0000256" key="2">
    <source>
        <dbReference type="ARBA" id="ARBA00006317"/>
    </source>
</evidence>
<keyword evidence="5 9" id="KW-0238">DNA-binding</keyword>
<dbReference type="GO" id="GO:0000981">
    <property type="term" value="F:DNA-binding transcription factor activity, RNA polymerase II-specific"/>
    <property type="evidence" value="ECO:0007669"/>
    <property type="project" value="InterPro"/>
</dbReference>
<comment type="function">
    <text evidence="1">Sequence-specific transcription factor which is part of a developmental regulatory system that provides cells with specific positional identities on the anterior-posterior axis.</text>
</comment>
<evidence type="ECO:0000313" key="13">
    <source>
        <dbReference type="Proteomes" id="UP000515145"/>
    </source>
</evidence>
<evidence type="ECO:0000256" key="11">
    <source>
        <dbReference type="SAM" id="MobiDB-lite"/>
    </source>
</evidence>
<evidence type="ECO:0000256" key="8">
    <source>
        <dbReference type="ARBA" id="ARBA00023242"/>
    </source>
</evidence>
<comment type="subcellular location">
    <subcellularLocation>
        <location evidence="9 10">Nucleus</location>
    </subcellularLocation>
</comment>
<feature type="compositionally biased region" description="Basic and acidic residues" evidence="11">
    <location>
        <begin position="166"/>
        <end position="185"/>
    </location>
</feature>
<dbReference type="Gene3D" id="1.10.10.60">
    <property type="entry name" value="Homeodomain-like"/>
    <property type="match status" value="1"/>
</dbReference>
<keyword evidence="3" id="KW-0217">Developmental protein</keyword>
<keyword evidence="8 9" id="KW-0539">Nucleus</keyword>
<proteinExistence type="inferred from homology"/>
<dbReference type="CDD" id="cd00086">
    <property type="entry name" value="homeodomain"/>
    <property type="match status" value="1"/>
</dbReference>
<dbReference type="SUPFAM" id="SSF46689">
    <property type="entry name" value="Homeodomain-like"/>
    <property type="match status" value="1"/>
</dbReference>
<feature type="region of interest" description="Disordered" evidence="11">
    <location>
        <begin position="156"/>
        <end position="219"/>
    </location>
</feature>
<reference evidence="14" key="1">
    <citation type="submission" date="2025-08" db="UniProtKB">
        <authorList>
            <consortium name="RefSeq"/>
        </authorList>
    </citation>
    <scope>IDENTIFICATION</scope>
</reference>